<dbReference type="PRINTS" id="PR00679">
    <property type="entry name" value="PROHIBITIN"/>
</dbReference>
<feature type="transmembrane region" description="Helical" evidence="5">
    <location>
        <begin position="7"/>
        <end position="27"/>
    </location>
</feature>
<dbReference type="GO" id="GO:0002082">
    <property type="term" value="P:regulation of oxidative phosphorylation"/>
    <property type="evidence" value="ECO:0007669"/>
    <property type="project" value="UniProtKB-ARBA"/>
</dbReference>
<dbReference type="SUPFAM" id="SSF55681">
    <property type="entry name" value="Class II aaRS and biotin synthetases"/>
    <property type="match status" value="1"/>
</dbReference>
<name>A0A085NNR3_9BILA</name>
<dbReference type="InterPro" id="IPR036013">
    <property type="entry name" value="Band_7/SPFH_dom_sf"/>
</dbReference>
<dbReference type="FunFam" id="3.30.479.30:FF:000001">
    <property type="entry name" value="Prohibitin 2"/>
    <property type="match status" value="1"/>
</dbReference>
<evidence type="ECO:0000256" key="5">
    <source>
        <dbReference type="SAM" id="Phobius"/>
    </source>
</evidence>
<evidence type="ECO:0000256" key="3">
    <source>
        <dbReference type="ARBA" id="ARBA00062420"/>
    </source>
</evidence>
<dbReference type="PROSITE" id="PS51733">
    <property type="entry name" value="BPL_LPL_CATALYTIC"/>
    <property type="match status" value="1"/>
</dbReference>
<dbReference type="Proteomes" id="UP000030758">
    <property type="component" value="Unassembled WGS sequence"/>
</dbReference>
<dbReference type="SMART" id="SM00244">
    <property type="entry name" value="PHB"/>
    <property type="match status" value="1"/>
</dbReference>
<dbReference type="GO" id="GO:0007283">
    <property type="term" value="P:spermatogenesis"/>
    <property type="evidence" value="ECO:0007669"/>
    <property type="project" value="UniProtKB-ARBA"/>
</dbReference>
<dbReference type="Gene3D" id="3.30.479.30">
    <property type="entry name" value="Band 7 domain"/>
    <property type="match status" value="1"/>
</dbReference>
<dbReference type="PANTHER" id="PTHR23222">
    <property type="entry name" value="PROHIBITIN"/>
    <property type="match status" value="1"/>
</dbReference>
<feature type="domain" description="BPL/LPL catalytic" evidence="6">
    <location>
        <begin position="569"/>
        <end position="760"/>
    </location>
</feature>
<dbReference type="GO" id="GO:0008406">
    <property type="term" value="P:gonad development"/>
    <property type="evidence" value="ECO:0007669"/>
    <property type="project" value="UniProtKB-ARBA"/>
</dbReference>
<dbReference type="Pfam" id="PF01145">
    <property type="entry name" value="Band_7"/>
    <property type="match status" value="1"/>
</dbReference>
<keyword evidence="5" id="KW-0472">Membrane</keyword>
<reference evidence="7" key="1">
    <citation type="journal article" date="2014" name="Nat. Genet.">
        <title>Genome and transcriptome of the porcine whipworm Trichuris suis.</title>
        <authorList>
            <person name="Jex A.R."/>
            <person name="Nejsum P."/>
            <person name="Schwarz E.M."/>
            <person name="Hu L."/>
            <person name="Young N.D."/>
            <person name="Hall R.S."/>
            <person name="Korhonen P.K."/>
            <person name="Liao S."/>
            <person name="Thamsborg S."/>
            <person name="Xia J."/>
            <person name="Xu P."/>
            <person name="Wang S."/>
            <person name="Scheerlinck J.P."/>
            <person name="Hofmann A."/>
            <person name="Sternberg P.W."/>
            <person name="Wang J."/>
            <person name="Gasser R.B."/>
        </authorList>
    </citation>
    <scope>NUCLEOTIDE SEQUENCE [LARGE SCALE GENOMIC DNA]</scope>
    <source>
        <strain evidence="7">DCEP-RM93F</strain>
    </source>
</reference>
<dbReference type="GO" id="GO:0043051">
    <property type="term" value="P:regulation of nematode pharyngeal pumping"/>
    <property type="evidence" value="ECO:0007669"/>
    <property type="project" value="UniProtKB-ARBA"/>
</dbReference>
<evidence type="ECO:0000313" key="7">
    <source>
        <dbReference type="EMBL" id="KFD71109.1"/>
    </source>
</evidence>
<evidence type="ECO:0000256" key="2">
    <source>
        <dbReference type="ARBA" id="ARBA00009934"/>
    </source>
</evidence>
<organism evidence="7">
    <name type="scientific">Trichuris suis</name>
    <name type="common">pig whipworm</name>
    <dbReference type="NCBI Taxonomy" id="68888"/>
    <lineage>
        <taxon>Eukaryota</taxon>
        <taxon>Metazoa</taxon>
        <taxon>Ecdysozoa</taxon>
        <taxon>Nematoda</taxon>
        <taxon>Enoplea</taxon>
        <taxon>Dorylaimia</taxon>
        <taxon>Trichinellida</taxon>
        <taxon>Trichuridae</taxon>
        <taxon>Trichuris</taxon>
    </lineage>
</organism>
<protein>
    <recommendedName>
        <fullName evidence="6">BPL/LPL catalytic domain-containing protein</fullName>
    </recommendedName>
</protein>
<evidence type="ECO:0000256" key="1">
    <source>
        <dbReference type="ARBA" id="ARBA00009658"/>
    </source>
</evidence>
<dbReference type="Gene3D" id="3.30.930.10">
    <property type="entry name" value="Bira Bifunctional Protein, Domain 2"/>
    <property type="match status" value="1"/>
</dbReference>
<dbReference type="NCBIfam" id="TIGR00121">
    <property type="entry name" value="birA_ligase"/>
    <property type="match status" value="1"/>
</dbReference>
<dbReference type="SUPFAM" id="SSF117892">
    <property type="entry name" value="Band 7/SPFH domain"/>
    <property type="match status" value="1"/>
</dbReference>
<dbReference type="Pfam" id="PF03099">
    <property type="entry name" value="BPL_LplA_LipB"/>
    <property type="match status" value="1"/>
</dbReference>
<feature type="region of interest" description="Disordered" evidence="4">
    <location>
        <begin position="935"/>
        <end position="955"/>
    </location>
</feature>
<dbReference type="InterPro" id="IPR045864">
    <property type="entry name" value="aa-tRNA-synth_II/BPL/LPL"/>
</dbReference>
<dbReference type="CDD" id="cd03401">
    <property type="entry name" value="SPFH_prohibitin"/>
    <property type="match status" value="1"/>
</dbReference>
<proteinExistence type="inferred from homology"/>
<comment type="subunit">
    <text evidence="3">High molecular weight complex that consist of phb-1 and phb-2.</text>
</comment>
<dbReference type="GO" id="GO:0030421">
    <property type="term" value="P:defecation"/>
    <property type="evidence" value="ECO:0007669"/>
    <property type="project" value="UniProtKB-ARBA"/>
</dbReference>
<gene>
    <name evidence="7" type="ORF">M514_02688</name>
</gene>
<sequence>MQAVSRNLIRLGFGMAAVGAVASSALYNVDGGQRAVIFDRFTGVKPTVVGEGTHFLIPWVQRPVIFDIRATPRNIVSITGSKDLQNVHITLRILFRPVPEKLPKIYTNIGTDYDERILPSITNEVLKAVVAQFDAAEMITQREVVSQKVNDELTQRASQFGIILDDISLTHLSFGKEFTEAVEMKQVAQQEAERARFVVEKAEQLKMAAVTTAEGDAVAAELLAKAFQTYGDGLIELRRIEASEEIAAQLARQRNITYLPPGQDMLLNIPAQQLSLVAEMSTTAASLTHMKPPNVVLIDAIKAKGNLEKLRLSLNACLDPDQYTIHQFPIEDIFTKPWKTNALGVLLANSEGLNRSHWQEMYKFYRDGGIVVVFFYSGLLESLGSLDACVFFPEDNEARRMLFASMDFASDQQYFKGLNQNGEMFTLSWDAAAPSLTTIFYAADRQRNGIVAFTNFYECTAGEHSIWYLRSLLSKVGFSTRSATYRAPAYTSGRLFIDQDLVNDLGKRYVDIGTLVGNKVRIQFVRNLDDAKPASGSYLPVLVGNSKGSAKESPEQQKTHQAKDTFDRELYFRYLKTSTMGKVVLYVPVMNSTMDVFDGSVCDADLLNRLVAVADVQREGRGRGGNKWISPSGCIAFSFFISRPTSSALVRYCSWLQHISVLSIVDSIRSCEAYAGTPLQLKWPNDVYTLDRIKIGGVLVQSTVSSISCNFIVGCGLNLANEKPTVSLNSIIPKGAPPLQAEQVIALALSSMEKFLRMIEEDRIDELRTLYRKYWLHSGQRVKMADTGESVEVTDLDKHGYLLVRSEETGKMFSLQPDGNSFDMMHNMIRSKIWFLVCAYTMGEIATTEEPKALSSVQVAEIFYKLGAVLQSLSKTVQEAEFEPACTAPKVLKAGEERALSLNVTVFIQELYGAWARIDESMKMDKIAENIKMALDADQPKTEKPSGSRKRKAQK</sequence>
<dbReference type="PANTHER" id="PTHR23222:SF0">
    <property type="entry name" value="PROHIBITIN 1"/>
    <property type="match status" value="1"/>
</dbReference>
<comment type="similarity">
    <text evidence="2">Belongs to the biotin--protein ligase family.</text>
</comment>
<dbReference type="GO" id="GO:0016020">
    <property type="term" value="C:membrane"/>
    <property type="evidence" value="ECO:0007669"/>
    <property type="project" value="InterPro"/>
</dbReference>
<evidence type="ECO:0000256" key="4">
    <source>
        <dbReference type="SAM" id="MobiDB-lite"/>
    </source>
</evidence>
<accession>A0A085NNR3</accession>
<dbReference type="InterPro" id="IPR003142">
    <property type="entry name" value="BPL_C"/>
</dbReference>
<dbReference type="AlphaFoldDB" id="A0A085NNR3"/>
<dbReference type="GO" id="GO:0004077">
    <property type="term" value="F:biotin--[biotin carboxyl-carrier protein] ligase activity"/>
    <property type="evidence" value="ECO:0007669"/>
    <property type="project" value="InterPro"/>
</dbReference>
<dbReference type="GO" id="GO:0007005">
    <property type="term" value="P:mitochondrion organization"/>
    <property type="evidence" value="ECO:0007669"/>
    <property type="project" value="TreeGrafter"/>
</dbReference>
<dbReference type="InterPro" id="IPR004408">
    <property type="entry name" value="Biotin_CoA_COase_ligase"/>
</dbReference>
<comment type="similarity">
    <text evidence="1">Belongs to the prohibitin family.</text>
</comment>
<evidence type="ECO:0000259" key="6">
    <source>
        <dbReference type="PROSITE" id="PS51733"/>
    </source>
</evidence>
<dbReference type="InterPro" id="IPR004143">
    <property type="entry name" value="BPL_LPL_catalytic"/>
</dbReference>
<dbReference type="CDD" id="cd16442">
    <property type="entry name" value="BPL"/>
    <property type="match status" value="1"/>
</dbReference>
<dbReference type="InterPro" id="IPR000163">
    <property type="entry name" value="Prohibitin"/>
</dbReference>
<dbReference type="GO" id="GO:0005739">
    <property type="term" value="C:mitochondrion"/>
    <property type="evidence" value="ECO:0007669"/>
    <property type="project" value="TreeGrafter"/>
</dbReference>
<dbReference type="InterPro" id="IPR001107">
    <property type="entry name" value="Band_7"/>
</dbReference>
<dbReference type="EMBL" id="KL367484">
    <property type="protein sequence ID" value="KFD71109.1"/>
    <property type="molecule type" value="Genomic_DNA"/>
</dbReference>
<keyword evidence="5" id="KW-0812">Transmembrane</keyword>
<dbReference type="GO" id="GO:0040018">
    <property type="term" value="P:positive regulation of multicellular organism growth"/>
    <property type="evidence" value="ECO:0007669"/>
    <property type="project" value="UniProtKB-ARBA"/>
</dbReference>
<keyword evidence="5" id="KW-1133">Transmembrane helix</keyword>
<dbReference type="GO" id="GO:0048477">
    <property type="term" value="P:oogenesis"/>
    <property type="evidence" value="ECO:0007669"/>
    <property type="project" value="UniProtKB-ARBA"/>
</dbReference>
<dbReference type="Pfam" id="PF02237">
    <property type="entry name" value="BPL_C"/>
    <property type="match status" value="1"/>
</dbReference>